<accession>A0A5B7IYT6</accession>
<name>A0A5B7IYT6_PORTR</name>
<sequence length="60" mass="6657">MGASFQPLPPRSVYIQVVGVSWYAENAFCPAHILTRPWTKCVELAGISIARHGETAQRIM</sequence>
<evidence type="ECO:0000313" key="2">
    <source>
        <dbReference type="Proteomes" id="UP000324222"/>
    </source>
</evidence>
<gene>
    <name evidence="1" type="ORF">E2C01_081431</name>
</gene>
<organism evidence="1 2">
    <name type="scientific">Portunus trituberculatus</name>
    <name type="common">Swimming crab</name>
    <name type="synonym">Neptunus trituberculatus</name>
    <dbReference type="NCBI Taxonomy" id="210409"/>
    <lineage>
        <taxon>Eukaryota</taxon>
        <taxon>Metazoa</taxon>
        <taxon>Ecdysozoa</taxon>
        <taxon>Arthropoda</taxon>
        <taxon>Crustacea</taxon>
        <taxon>Multicrustacea</taxon>
        <taxon>Malacostraca</taxon>
        <taxon>Eumalacostraca</taxon>
        <taxon>Eucarida</taxon>
        <taxon>Decapoda</taxon>
        <taxon>Pleocyemata</taxon>
        <taxon>Brachyura</taxon>
        <taxon>Eubrachyura</taxon>
        <taxon>Portunoidea</taxon>
        <taxon>Portunidae</taxon>
        <taxon>Portuninae</taxon>
        <taxon>Portunus</taxon>
    </lineage>
</organism>
<protein>
    <submittedName>
        <fullName evidence="1">Uncharacterized protein</fullName>
    </submittedName>
</protein>
<reference evidence="1 2" key="1">
    <citation type="submission" date="2019-05" db="EMBL/GenBank/DDBJ databases">
        <title>Another draft genome of Portunus trituberculatus and its Hox gene families provides insights of decapod evolution.</title>
        <authorList>
            <person name="Jeong J.-H."/>
            <person name="Song I."/>
            <person name="Kim S."/>
            <person name="Choi T."/>
            <person name="Kim D."/>
            <person name="Ryu S."/>
            <person name="Kim W."/>
        </authorList>
    </citation>
    <scope>NUCLEOTIDE SEQUENCE [LARGE SCALE GENOMIC DNA]</scope>
    <source>
        <tissue evidence="1">Muscle</tissue>
    </source>
</reference>
<keyword evidence="2" id="KW-1185">Reference proteome</keyword>
<comment type="caution">
    <text evidence="1">The sequence shown here is derived from an EMBL/GenBank/DDBJ whole genome shotgun (WGS) entry which is preliminary data.</text>
</comment>
<evidence type="ECO:0000313" key="1">
    <source>
        <dbReference type="EMBL" id="MPC86597.1"/>
    </source>
</evidence>
<dbReference type="EMBL" id="VSRR010071946">
    <property type="protein sequence ID" value="MPC86597.1"/>
    <property type="molecule type" value="Genomic_DNA"/>
</dbReference>
<proteinExistence type="predicted"/>
<dbReference type="Proteomes" id="UP000324222">
    <property type="component" value="Unassembled WGS sequence"/>
</dbReference>
<dbReference type="AlphaFoldDB" id="A0A5B7IYT6"/>